<feature type="compositionally biased region" description="Basic and acidic residues" evidence="2">
    <location>
        <begin position="1201"/>
        <end position="1211"/>
    </location>
</feature>
<feature type="compositionally biased region" description="Polar residues" evidence="2">
    <location>
        <begin position="750"/>
        <end position="762"/>
    </location>
</feature>
<feature type="compositionally biased region" description="Basic and acidic residues" evidence="2">
    <location>
        <begin position="380"/>
        <end position="404"/>
    </location>
</feature>
<sequence length="1246" mass="137874">MIYLMKKYMKCEMSGQEMPQWALVDRNGVPHKLKHSMVFLGRDECDISLQSRSVDKRHAVITFDHYSKKFKIKDLSSLNGTYVNESRIPEQTYVALENLDTIRFGYDPMVFRIEETDGTGEHMSPDRPPAWASKEVSPMAECQGCIVEQDIKHTCGGNPELGDTTDEKHDPVPHTCNGHGTYNRWQMRRRRSHDYATAFTNGVYGNGLRCSKSQEKVYENSYVSTRTSANPSASFHPNYSRSETNLRAMQQRSPVIPYSTGESRTMSGSITPGNESRSRYLYGGLSYTQSVPSLERIAHPGFSITQEIDYGEGKDPAQSDGTSTTFQARLDHRRSLTGEEELATVKKGTPLYGQPSWWGEDDQWSDDKAKTDHNQNSGQARDKQARDREERVMNGDNNSHHDRPASLPLEQNNNKASNGVKYQTQEKYKHVYMDIPIRDSPTEKSLPPERDKMASTEKVSAEEIVTDKEKLDRSSSSAVAFSVEFSDSEETKSPKISMSESLSKFLPHKVRRSLREKREKKEEREKELREKEQTLKEQEVISPTRQKKLDDLWGSPMEKGKHSKSIRQSTGYTSEGHSQPSDHEQEISIKSDTAVTRGKKPPQQPPGQTRTPGERKPSSRATGGSTKKATAQSQQQSPGVQGSPKQGSGNRDKTKDSAALSASQSSSSSSFLIEKMFESTSRPGARDPRGRDPGGRDPGAEEPTEYALYKEAQSYDTQEGKARSATLPRPRRSPKDSSSQMKKSQSFDQNDLQLQDMETNSPVGDDNKNDSDSVSEAGTYTIEGDEKSKEEEAISRENIDKVFNVGDSSVILIQRPVIENGVNEKDECQGLDLERQEGEGQVEDLDTLEKEIEELERERANLGVANSMEAEIGSTAQTDKLFSGKPRWVQEWSARKGNSVDSSKETEDDDTFDADSLTAKQPPAVSSRKRIGTGRKLPTPPTPRGSSGEPSPRISGHTSRDGKDISRSEPSTLKRVTANGGSGGMKTSRSEVSEIFASEGRRVTPERTPVERKGRRQQPDYEDSKSTMSIDTEVLLRDTAHVMAAMQARVRKGQQKQSGDEGSDSDSSTHVMVNGANGANRQPASKSATEQHTPGSKTVSGASPYRGSRQSFPVKTSSPPPSQKPTQSLWRKGPYNPPKGEPPAASVVSDLLSESESRSARSDDASTDISEESPMLSRKTSKGKGAITATRPNRAFQLRRARTETESDTSRSEVSAASSRATSAKTGSAKTIRLDRGLPLGEVRLA</sequence>
<organism evidence="4 5">
    <name type="scientific">Lingula anatina</name>
    <name type="common">Brachiopod</name>
    <name type="synonym">Lingula unguis</name>
    <dbReference type="NCBI Taxonomy" id="7574"/>
    <lineage>
        <taxon>Eukaryota</taxon>
        <taxon>Metazoa</taxon>
        <taxon>Spiralia</taxon>
        <taxon>Lophotrochozoa</taxon>
        <taxon>Brachiopoda</taxon>
        <taxon>Linguliformea</taxon>
        <taxon>Lingulata</taxon>
        <taxon>Lingulida</taxon>
        <taxon>Linguloidea</taxon>
        <taxon>Lingulidae</taxon>
        <taxon>Lingula</taxon>
    </lineage>
</organism>
<dbReference type="PANTHER" id="PTHR15715">
    <property type="entry name" value="CENTROSOMAL PROTEIN OF 170 KDA"/>
    <property type="match status" value="1"/>
</dbReference>
<feature type="region of interest" description="Disordered" evidence="2">
    <location>
        <begin position="334"/>
        <end position="423"/>
    </location>
</feature>
<dbReference type="InterPro" id="IPR000253">
    <property type="entry name" value="FHA_dom"/>
</dbReference>
<dbReference type="AlphaFoldDB" id="A0A1S3KC22"/>
<proteinExistence type="predicted"/>
<feature type="compositionally biased region" description="Basic and acidic residues" evidence="2">
    <location>
        <begin position="1155"/>
        <end position="1164"/>
    </location>
</feature>
<evidence type="ECO:0000313" key="4">
    <source>
        <dbReference type="Proteomes" id="UP000085678"/>
    </source>
</evidence>
<dbReference type="GeneID" id="106180677"/>
<evidence type="ECO:0000256" key="1">
    <source>
        <dbReference type="SAM" id="Coils"/>
    </source>
</evidence>
<protein>
    <submittedName>
        <fullName evidence="5">Centrosomal protein of 170 kDa protein B isoform X2</fullName>
    </submittedName>
</protein>
<dbReference type="InterPro" id="IPR008984">
    <property type="entry name" value="SMAD_FHA_dom_sf"/>
</dbReference>
<evidence type="ECO:0000259" key="3">
    <source>
        <dbReference type="PROSITE" id="PS50006"/>
    </source>
</evidence>
<feature type="compositionally biased region" description="Basic and acidic residues" evidence="2">
    <location>
        <begin position="999"/>
        <end position="1025"/>
    </location>
</feature>
<feature type="compositionally biased region" description="Basic and acidic residues" evidence="2">
    <location>
        <begin position="580"/>
        <end position="589"/>
    </location>
</feature>
<feature type="compositionally biased region" description="Polar residues" evidence="2">
    <location>
        <begin position="1077"/>
        <end position="1101"/>
    </location>
</feature>
<dbReference type="Pfam" id="PF00498">
    <property type="entry name" value="FHA"/>
    <property type="match status" value="1"/>
</dbReference>
<feature type="compositionally biased region" description="Low complexity" evidence="2">
    <location>
        <begin position="474"/>
        <end position="485"/>
    </location>
</feature>
<dbReference type="RefSeq" id="XP_013420180.1">
    <property type="nucleotide sequence ID" value="XM_013564726.2"/>
</dbReference>
<dbReference type="PANTHER" id="PTHR15715:SF47">
    <property type="entry name" value="FHA DOMAIN-CONTAINING PROTEIN"/>
    <property type="match status" value="1"/>
</dbReference>
<name>A0A1S3KC22_LINAN</name>
<feature type="compositionally biased region" description="Low complexity" evidence="2">
    <location>
        <begin position="632"/>
        <end position="649"/>
    </location>
</feature>
<dbReference type="SMART" id="SM00240">
    <property type="entry name" value="FHA"/>
    <property type="match status" value="1"/>
</dbReference>
<keyword evidence="1" id="KW-0175">Coiled coil</keyword>
<gene>
    <name evidence="5" type="primary">LOC106180677</name>
</gene>
<feature type="compositionally biased region" description="Low complexity" evidence="2">
    <location>
        <begin position="736"/>
        <end position="749"/>
    </location>
</feature>
<dbReference type="CDD" id="cd22704">
    <property type="entry name" value="FHA_Cep170"/>
    <property type="match status" value="1"/>
</dbReference>
<accession>A0A1S3KC22</accession>
<feature type="compositionally biased region" description="Polar residues" evidence="2">
    <location>
        <begin position="409"/>
        <end position="423"/>
    </location>
</feature>
<dbReference type="SUPFAM" id="SSF49879">
    <property type="entry name" value="SMAD/FHA domain"/>
    <property type="match status" value="1"/>
</dbReference>
<feature type="compositionally biased region" description="Low complexity" evidence="2">
    <location>
        <begin position="1212"/>
        <end position="1231"/>
    </location>
</feature>
<evidence type="ECO:0000313" key="5">
    <source>
        <dbReference type="RefSeq" id="XP_013420180.1"/>
    </source>
</evidence>
<feature type="compositionally biased region" description="Basic residues" evidence="2">
    <location>
        <begin position="506"/>
        <end position="515"/>
    </location>
</feature>
<dbReference type="Proteomes" id="UP000085678">
    <property type="component" value="Unplaced"/>
</dbReference>
<feature type="coiled-coil region" evidence="1">
    <location>
        <begin position="838"/>
        <end position="865"/>
    </location>
</feature>
<reference evidence="5" key="1">
    <citation type="submission" date="2025-08" db="UniProtKB">
        <authorList>
            <consortium name="RefSeq"/>
        </authorList>
    </citation>
    <scope>IDENTIFICATION</scope>
    <source>
        <tissue evidence="5">Gonads</tissue>
    </source>
</reference>
<feature type="compositionally biased region" description="Low complexity" evidence="2">
    <location>
        <begin position="657"/>
        <end position="670"/>
    </location>
</feature>
<feature type="region of interest" description="Disordered" evidence="2">
    <location>
        <begin position="438"/>
        <end position="793"/>
    </location>
</feature>
<dbReference type="OrthoDB" id="444265at2759"/>
<feature type="compositionally biased region" description="Basic and acidic residues" evidence="2">
    <location>
        <begin position="684"/>
        <end position="699"/>
    </location>
</feature>
<dbReference type="Gene3D" id="2.60.200.20">
    <property type="match status" value="1"/>
</dbReference>
<feature type="domain" description="FHA" evidence="3">
    <location>
        <begin position="38"/>
        <end position="88"/>
    </location>
</feature>
<feature type="region of interest" description="Disordered" evidence="2">
    <location>
        <begin position="870"/>
        <end position="1032"/>
    </location>
</feature>
<feature type="compositionally biased region" description="Polar residues" evidence="2">
    <location>
        <begin position="619"/>
        <end position="631"/>
    </location>
</feature>
<dbReference type="InterPro" id="IPR051176">
    <property type="entry name" value="Cent_Immune-Sig_Mod"/>
</dbReference>
<feature type="region of interest" description="Disordered" evidence="2">
    <location>
        <begin position="1045"/>
        <end position="1246"/>
    </location>
</feature>
<feature type="compositionally biased region" description="Basic and acidic residues" evidence="2">
    <location>
        <begin position="958"/>
        <end position="967"/>
    </location>
</feature>
<feature type="compositionally biased region" description="Basic and acidic residues" evidence="2">
    <location>
        <begin position="784"/>
        <end position="793"/>
    </location>
</feature>
<feature type="compositionally biased region" description="Polar residues" evidence="2">
    <location>
        <begin position="566"/>
        <end position="579"/>
    </location>
</feature>
<dbReference type="PROSITE" id="PS50006">
    <property type="entry name" value="FHA_DOMAIN"/>
    <property type="match status" value="1"/>
</dbReference>
<evidence type="ECO:0000256" key="2">
    <source>
        <dbReference type="SAM" id="MobiDB-lite"/>
    </source>
</evidence>
<feature type="compositionally biased region" description="Basic and acidic residues" evidence="2">
    <location>
        <begin position="516"/>
        <end position="539"/>
    </location>
</feature>
<keyword evidence="4" id="KW-1185">Reference proteome</keyword>
<feature type="compositionally biased region" description="Basic and acidic residues" evidence="2">
    <location>
        <begin position="438"/>
        <end position="473"/>
    </location>
</feature>
<feature type="compositionally biased region" description="Low complexity" evidence="2">
    <location>
        <begin position="1144"/>
        <end position="1154"/>
    </location>
</feature>